<dbReference type="EMBL" id="CP042913">
    <property type="protein sequence ID" value="QEG35944.1"/>
    <property type="molecule type" value="Genomic_DNA"/>
</dbReference>
<accession>A0A5B9QA57</accession>
<evidence type="ECO:0000313" key="1">
    <source>
        <dbReference type="EMBL" id="QEG35944.1"/>
    </source>
</evidence>
<protein>
    <submittedName>
        <fullName evidence="1">Uncharacterized protein</fullName>
    </submittedName>
</protein>
<proteinExistence type="predicted"/>
<gene>
    <name evidence="1" type="ORF">Pr1d_32520</name>
</gene>
<organism evidence="1 2">
    <name type="scientific">Bythopirellula goksoeyrii</name>
    <dbReference type="NCBI Taxonomy" id="1400387"/>
    <lineage>
        <taxon>Bacteria</taxon>
        <taxon>Pseudomonadati</taxon>
        <taxon>Planctomycetota</taxon>
        <taxon>Planctomycetia</taxon>
        <taxon>Pirellulales</taxon>
        <taxon>Lacipirellulaceae</taxon>
        <taxon>Bythopirellula</taxon>
    </lineage>
</organism>
<keyword evidence="2" id="KW-1185">Reference proteome</keyword>
<dbReference type="Proteomes" id="UP000323917">
    <property type="component" value="Chromosome"/>
</dbReference>
<reference evidence="1 2" key="1">
    <citation type="submission" date="2019-08" db="EMBL/GenBank/DDBJ databases">
        <title>Deep-cultivation of Planctomycetes and their phenomic and genomic characterization uncovers novel biology.</title>
        <authorList>
            <person name="Wiegand S."/>
            <person name="Jogler M."/>
            <person name="Boedeker C."/>
            <person name="Pinto D."/>
            <person name="Vollmers J."/>
            <person name="Rivas-Marin E."/>
            <person name="Kohn T."/>
            <person name="Peeters S.H."/>
            <person name="Heuer A."/>
            <person name="Rast P."/>
            <person name="Oberbeckmann S."/>
            <person name="Bunk B."/>
            <person name="Jeske O."/>
            <person name="Meyerdierks A."/>
            <person name="Storesund J.E."/>
            <person name="Kallscheuer N."/>
            <person name="Luecker S."/>
            <person name="Lage O.M."/>
            <person name="Pohl T."/>
            <person name="Merkel B.J."/>
            <person name="Hornburger P."/>
            <person name="Mueller R.-W."/>
            <person name="Bruemmer F."/>
            <person name="Labrenz M."/>
            <person name="Spormann A.M."/>
            <person name="Op den Camp H."/>
            <person name="Overmann J."/>
            <person name="Amann R."/>
            <person name="Jetten M.S.M."/>
            <person name="Mascher T."/>
            <person name="Medema M.H."/>
            <person name="Devos D.P."/>
            <person name="Kaster A.-K."/>
            <person name="Ovreas L."/>
            <person name="Rohde M."/>
            <person name="Galperin M.Y."/>
            <person name="Jogler C."/>
        </authorList>
    </citation>
    <scope>NUCLEOTIDE SEQUENCE [LARGE SCALE GENOMIC DNA]</scope>
    <source>
        <strain evidence="1 2">Pr1d</strain>
    </source>
</reference>
<name>A0A5B9QA57_9BACT</name>
<dbReference type="AlphaFoldDB" id="A0A5B9QA57"/>
<dbReference type="KEGG" id="bgok:Pr1d_32520"/>
<sequence length="55" mass="6380">MLVFRFVCGGIAIESWPDDHPLQAFILRLIVQQYQSICGQDDLNTQSTAFRYMSR</sequence>
<evidence type="ECO:0000313" key="2">
    <source>
        <dbReference type="Proteomes" id="UP000323917"/>
    </source>
</evidence>